<reference evidence="2 3" key="2">
    <citation type="submission" date="2020-08" db="EMBL/GenBank/DDBJ databases">
        <title>Adhaeribacter dokdonensis sp. nov., isolated from the rhizosphere of Elymus tsukushiensis, a plant native to the Dokdo Islands, Republic of Korea.</title>
        <authorList>
            <person name="Ghim S.Y."/>
        </authorList>
    </citation>
    <scope>NUCLEOTIDE SEQUENCE [LARGE SCALE GENOMIC DNA]</scope>
    <source>
        <strain evidence="2 3">KUDC8001</strain>
    </source>
</reference>
<name>A0A7L7L6M6_9BACT</name>
<dbReference type="PIRSF" id="PIRSF009320">
    <property type="entry name" value="Nuc_binding_HP_1000"/>
    <property type="match status" value="1"/>
</dbReference>
<accession>A0A7L7L6M6</accession>
<dbReference type="PANTHER" id="PTHR13696">
    <property type="entry name" value="P-LOOP CONTAINING NUCLEOSIDE TRIPHOSPHATE HYDROLASE"/>
    <property type="match status" value="1"/>
</dbReference>
<reference evidence="2 3" key="1">
    <citation type="submission" date="2020-06" db="EMBL/GenBank/DDBJ databases">
        <authorList>
            <person name="Hwang Y.J."/>
        </authorList>
    </citation>
    <scope>NUCLEOTIDE SEQUENCE [LARGE SCALE GENOMIC DNA]</scope>
    <source>
        <strain evidence="2 3">KUDC8001</strain>
    </source>
</reference>
<dbReference type="Gene3D" id="3.40.50.300">
    <property type="entry name" value="P-loop containing nucleotide triphosphate hydrolases"/>
    <property type="match status" value="1"/>
</dbReference>
<feature type="domain" description="AAA" evidence="1">
    <location>
        <begin position="4"/>
        <end position="175"/>
    </location>
</feature>
<sequence length="249" mass="27414">MATTTVSIINQKGGTGKTTTTINLGRALSKLGKKVLLIDLDPQSNLSYSLGITEPEFTLADVFTGNKKLKEIIVDKDDNFSVAPGSHELVDIEISLVTQEKRESFLKSILANVKIFDFILIDCPPSLSVLTVNALTASQQVLIPLQMEVLTLQGLNQILATVKQVKSTLNTKLKIKGIVIVMYDKRRKLSSEVEAFLQESVDEKIFRSKVRLNVKLAEAPSFGQSILDYDPNSNGAQDYLAVAKEFLEI</sequence>
<dbReference type="InterPro" id="IPR050678">
    <property type="entry name" value="DNA_Partitioning_ATPase"/>
</dbReference>
<dbReference type="PANTHER" id="PTHR13696:SF52">
    <property type="entry name" value="PARA FAMILY PROTEIN CT_582"/>
    <property type="match status" value="1"/>
</dbReference>
<dbReference type="CDD" id="cd02042">
    <property type="entry name" value="ParAB_family"/>
    <property type="match status" value="1"/>
</dbReference>
<evidence type="ECO:0000313" key="2">
    <source>
        <dbReference type="EMBL" id="QMU28492.1"/>
    </source>
</evidence>
<gene>
    <name evidence="2" type="ORF">HUW48_10790</name>
</gene>
<dbReference type="InterPro" id="IPR025669">
    <property type="entry name" value="AAA_dom"/>
</dbReference>
<dbReference type="Pfam" id="PF13614">
    <property type="entry name" value="AAA_31"/>
    <property type="match status" value="1"/>
</dbReference>
<organism evidence="2 3">
    <name type="scientific">Adhaeribacter radiodurans</name>
    <dbReference type="NCBI Taxonomy" id="2745197"/>
    <lineage>
        <taxon>Bacteria</taxon>
        <taxon>Pseudomonadati</taxon>
        <taxon>Bacteroidota</taxon>
        <taxon>Cytophagia</taxon>
        <taxon>Cytophagales</taxon>
        <taxon>Hymenobacteraceae</taxon>
        <taxon>Adhaeribacter</taxon>
    </lineage>
</organism>
<dbReference type="RefSeq" id="WP_182415676.1">
    <property type="nucleotide sequence ID" value="NZ_CP055153.1"/>
</dbReference>
<dbReference type="AlphaFoldDB" id="A0A7L7L6M6"/>
<keyword evidence="3" id="KW-1185">Reference proteome</keyword>
<dbReference type="InterPro" id="IPR027417">
    <property type="entry name" value="P-loop_NTPase"/>
</dbReference>
<proteinExistence type="predicted"/>
<protein>
    <submittedName>
        <fullName evidence="2">AAA family ATPase</fullName>
    </submittedName>
</protein>
<dbReference type="Proteomes" id="UP000514509">
    <property type="component" value="Chromosome"/>
</dbReference>
<evidence type="ECO:0000259" key="1">
    <source>
        <dbReference type="Pfam" id="PF13614"/>
    </source>
</evidence>
<evidence type="ECO:0000313" key="3">
    <source>
        <dbReference type="Proteomes" id="UP000514509"/>
    </source>
</evidence>
<dbReference type="EMBL" id="CP055153">
    <property type="protein sequence ID" value="QMU28492.1"/>
    <property type="molecule type" value="Genomic_DNA"/>
</dbReference>
<dbReference type="KEGG" id="add:HUW48_10790"/>
<dbReference type="FunFam" id="3.40.50.300:FF:000285">
    <property type="entry name" value="Sporulation initiation inhibitor Soj"/>
    <property type="match status" value="1"/>
</dbReference>
<dbReference type="SUPFAM" id="SSF52540">
    <property type="entry name" value="P-loop containing nucleoside triphosphate hydrolases"/>
    <property type="match status" value="1"/>
</dbReference>